<dbReference type="STRING" id="4097.A0A1S3XG44"/>
<dbReference type="InterPro" id="IPR000192">
    <property type="entry name" value="Aminotrans_V_dom"/>
</dbReference>
<keyword evidence="1" id="KW-0812">Transmembrane</keyword>
<evidence type="ECO:0000259" key="2">
    <source>
        <dbReference type="Pfam" id="PF00266"/>
    </source>
</evidence>
<organism evidence="3">
    <name type="scientific">Nicotiana tabacum</name>
    <name type="common">Common tobacco</name>
    <dbReference type="NCBI Taxonomy" id="4097"/>
    <lineage>
        <taxon>Eukaryota</taxon>
        <taxon>Viridiplantae</taxon>
        <taxon>Streptophyta</taxon>
        <taxon>Embryophyta</taxon>
        <taxon>Tracheophyta</taxon>
        <taxon>Spermatophyta</taxon>
        <taxon>Magnoliopsida</taxon>
        <taxon>eudicotyledons</taxon>
        <taxon>Gunneridae</taxon>
        <taxon>Pentapetalae</taxon>
        <taxon>asterids</taxon>
        <taxon>lamiids</taxon>
        <taxon>Solanales</taxon>
        <taxon>Solanaceae</taxon>
        <taxon>Nicotianoideae</taxon>
        <taxon>Nicotianeae</taxon>
        <taxon>Nicotiana</taxon>
    </lineage>
</organism>
<keyword evidence="1" id="KW-0472">Membrane</keyword>
<dbReference type="OMA" id="WNSVERN"/>
<dbReference type="PaxDb" id="4097-A0A1S3XG44"/>
<dbReference type="OrthoDB" id="10264306at2759"/>
<dbReference type="InterPro" id="IPR015424">
    <property type="entry name" value="PyrdxlP-dep_Trfase"/>
</dbReference>
<dbReference type="PANTHER" id="PTHR14237:SF89">
    <property type="entry name" value="MOLYBDENUM COFACTOR SULFURASE"/>
    <property type="match status" value="1"/>
</dbReference>
<dbReference type="KEGG" id="nta:107764728"/>
<proteinExistence type="predicted"/>
<feature type="domain" description="Aminotransferase class V" evidence="2">
    <location>
        <begin position="26"/>
        <end position="155"/>
    </location>
</feature>
<dbReference type="InterPro" id="IPR015421">
    <property type="entry name" value="PyrdxlP-dep_Trfase_major"/>
</dbReference>
<sequence length="175" mass="19284">MYADSVRALTNAQTLILFSEYRGCWLVLIDAAKGCATDPADLSKFKADFVVFSFYKLFGYPTGLGALIVRNDAAKLMKKTYFSGGTVAAAIADIDFFKRREGVEEFFEDGTISFLSIAAIQHGFRIMNMLTTSSISRHTASLAAYVRNKLLALKHENGEFVCTLYGVNILSIAFS</sequence>
<protein>
    <submittedName>
        <fullName evidence="3">Molybdenum cofactor sulfurase</fullName>
    </submittedName>
</protein>
<evidence type="ECO:0000313" key="3">
    <source>
        <dbReference type="RefSeq" id="XP_016438818.1"/>
    </source>
</evidence>
<reference evidence="3" key="1">
    <citation type="submission" date="2025-08" db="UniProtKB">
        <authorList>
            <consortium name="RefSeq"/>
        </authorList>
    </citation>
    <scope>IDENTIFICATION</scope>
</reference>
<gene>
    <name evidence="3" type="primary">LOC107764728</name>
</gene>
<dbReference type="Gene3D" id="3.40.640.10">
    <property type="entry name" value="Type I PLP-dependent aspartate aminotransferase-like (Major domain)"/>
    <property type="match status" value="1"/>
</dbReference>
<dbReference type="RefSeq" id="XP_016438818.1">
    <property type="nucleotide sequence ID" value="XM_016583332.1"/>
</dbReference>
<keyword evidence="1" id="KW-1133">Transmembrane helix</keyword>
<dbReference type="AlphaFoldDB" id="A0A1S3XG44"/>
<dbReference type="PANTHER" id="PTHR14237">
    <property type="entry name" value="MOLYBDOPTERIN COFACTOR SULFURASE MOSC"/>
    <property type="match status" value="1"/>
</dbReference>
<evidence type="ECO:0000256" key="1">
    <source>
        <dbReference type="SAM" id="Phobius"/>
    </source>
</evidence>
<feature type="transmembrane region" description="Helical" evidence="1">
    <location>
        <begin position="49"/>
        <end position="69"/>
    </location>
</feature>
<name>A0A1S3XG44_TOBAC</name>
<accession>A0A1S3XG44</accession>
<dbReference type="Pfam" id="PF00266">
    <property type="entry name" value="Aminotran_5"/>
    <property type="match status" value="1"/>
</dbReference>
<dbReference type="SUPFAM" id="SSF53383">
    <property type="entry name" value="PLP-dependent transferases"/>
    <property type="match status" value="1"/>
</dbReference>